<gene>
    <name evidence="3" type="ORF">OXX778_LOCUS15080</name>
</gene>
<dbReference type="InterPro" id="IPR009057">
    <property type="entry name" value="Homeodomain-like_sf"/>
</dbReference>
<feature type="compositionally biased region" description="Basic and acidic residues" evidence="1">
    <location>
        <begin position="52"/>
        <end position="76"/>
    </location>
</feature>
<evidence type="ECO:0000313" key="4">
    <source>
        <dbReference type="Proteomes" id="UP000663879"/>
    </source>
</evidence>
<sequence>MPIQASKRIPISKEDRIKAVFLHQKGKSYSEIGNELNKSKSCIKTIIDRYNKTKPYDDRPRSGRTRISTEKDERKLVRLVQKK</sequence>
<dbReference type="InterPro" id="IPR055247">
    <property type="entry name" value="InsJ-like_HTH"/>
</dbReference>
<keyword evidence="4" id="KW-1185">Reference proteome</keyword>
<organism evidence="3 4">
    <name type="scientific">Brachionus calyciflorus</name>
    <dbReference type="NCBI Taxonomy" id="104777"/>
    <lineage>
        <taxon>Eukaryota</taxon>
        <taxon>Metazoa</taxon>
        <taxon>Spiralia</taxon>
        <taxon>Gnathifera</taxon>
        <taxon>Rotifera</taxon>
        <taxon>Eurotatoria</taxon>
        <taxon>Monogononta</taxon>
        <taxon>Pseudotrocha</taxon>
        <taxon>Ploima</taxon>
        <taxon>Brachionidae</taxon>
        <taxon>Brachionus</taxon>
    </lineage>
</organism>
<evidence type="ECO:0000256" key="1">
    <source>
        <dbReference type="SAM" id="MobiDB-lite"/>
    </source>
</evidence>
<reference evidence="3" key="1">
    <citation type="submission" date="2021-02" db="EMBL/GenBank/DDBJ databases">
        <authorList>
            <person name="Nowell W R."/>
        </authorList>
    </citation>
    <scope>NUCLEOTIDE SEQUENCE</scope>
    <source>
        <strain evidence="3">Ploen Becks lab</strain>
    </source>
</reference>
<dbReference type="SUPFAM" id="SSF46689">
    <property type="entry name" value="Homeodomain-like"/>
    <property type="match status" value="1"/>
</dbReference>
<feature type="region of interest" description="Disordered" evidence="1">
    <location>
        <begin position="52"/>
        <end position="83"/>
    </location>
</feature>
<dbReference type="AlphaFoldDB" id="A0A814F063"/>
<dbReference type="Gene3D" id="1.10.10.10">
    <property type="entry name" value="Winged helix-like DNA-binding domain superfamily/Winged helix DNA-binding domain"/>
    <property type="match status" value="1"/>
</dbReference>
<proteinExistence type="predicted"/>
<dbReference type="Pfam" id="PF13518">
    <property type="entry name" value="HTH_28"/>
    <property type="match status" value="1"/>
</dbReference>
<evidence type="ECO:0000259" key="2">
    <source>
        <dbReference type="Pfam" id="PF13518"/>
    </source>
</evidence>
<dbReference type="Proteomes" id="UP000663879">
    <property type="component" value="Unassembled WGS sequence"/>
</dbReference>
<dbReference type="EMBL" id="CAJNOC010003244">
    <property type="protein sequence ID" value="CAF0974193.1"/>
    <property type="molecule type" value="Genomic_DNA"/>
</dbReference>
<evidence type="ECO:0000313" key="3">
    <source>
        <dbReference type="EMBL" id="CAF0974193.1"/>
    </source>
</evidence>
<name>A0A814F063_9BILA</name>
<protein>
    <recommendedName>
        <fullName evidence="2">Insertion element IS150 protein InsJ-like helix-turn-helix domain-containing protein</fullName>
    </recommendedName>
</protein>
<dbReference type="InterPro" id="IPR036388">
    <property type="entry name" value="WH-like_DNA-bd_sf"/>
</dbReference>
<comment type="caution">
    <text evidence="3">The sequence shown here is derived from an EMBL/GenBank/DDBJ whole genome shotgun (WGS) entry which is preliminary data.</text>
</comment>
<accession>A0A814F063</accession>
<dbReference type="OrthoDB" id="8946084at2759"/>
<feature type="domain" description="Insertion element IS150 protein InsJ-like helix-turn-helix" evidence="2">
    <location>
        <begin position="16"/>
        <end position="64"/>
    </location>
</feature>